<name>A0AAD9QUZ1_ACRCE</name>
<organism evidence="1 2">
    <name type="scientific">Acropora cervicornis</name>
    <name type="common">Staghorn coral</name>
    <dbReference type="NCBI Taxonomy" id="6130"/>
    <lineage>
        <taxon>Eukaryota</taxon>
        <taxon>Metazoa</taxon>
        <taxon>Cnidaria</taxon>
        <taxon>Anthozoa</taxon>
        <taxon>Hexacorallia</taxon>
        <taxon>Scleractinia</taxon>
        <taxon>Astrocoeniina</taxon>
        <taxon>Acroporidae</taxon>
        <taxon>Acropora</taxon>
    </lineage>
</organism>
<accession>A0AAD9QUZ1</accession>
<proteinExistence type="predicted"/>
<reference evidence="1" key="2">
    <citation type="journal article" date="2023" name="Science">
        <title>Genomic signatures of disease resistance in endangered staghorn corals.</title>
        <authorList>
            <person name="Vollmer S.V."/>
            <person name="Selwyn J.D."/>
            <person name="Despard B.A."/>
            <person name="Roesel C.L."/>
        </authorList>
    </citation>
    <scope>NUCLEOTIDE SEQUENCE</scope>
    <source>
        <strain evidence="1">K2</strain>
    </source>
</reference>
<sequence>MQLLLNLPYSSKPTTSKVEIKDYSDKITNIKCYRVRVGSKQYRLTHVGTKTSCVVLMWKSTFRVLPVTFLGWPWMKPINQTSVSAFSRRMHRFIDVLGLPDTRGLIEQIGKHFVKEFFKLARIV</sequence>
<dbReference type="Proteomes" id="UP001249851">
    <property type="component" value="Unassembled WGS sequence"/>
</dbReference>
<dbReference type="EMBL" id="JARQWQ010000013">
    <property type="protein sequence ID" value="KAK2567879.1"/>
    <property type="molecule type" value="Genomic_DNA"/>
</dbReference>
<comment type="caution">
    <text evidence="1">The sequence shown here is derived from an EMBL/GenBank/DDBJ whole genome shotgun (WGS) entry which is preliminary data.</text>
</comment>
<keyword evidence="2" id="KW-1185">Reference proteome</keyword>
<reference evidence="1" key="1">
    <citation type="journal article" date="2023" name="G3 (Bethesda)">
        <title>Whole genome assembly and annotation of the endangered Caribbean coral Acropora cervicornis.</title>
        <authorList>
            <person name="Selwyn J.D."/>
            <person name="Vollmer S.V."/>
        </authorList>
    </citation>
    <scope>NUCLEOTIDE SEQUENCE</scope>
    <source>
        <strain evidence="1">K2</strain>
    </source>
</reference>
<protein>
    <submittedName>
        <fullName evidence="1">Uncharacterized protein</fullName>
    </submittedName>
</protein>
<dbReference type="AlphaFoldDB" id="A0AAD9QUZ1"/>
<gene>
    <name evidence="1" type="ORF">P5673_007767</name>
</gene>
<evidence type="ECO:0000313" key="2">
    <source>
        <dbReference type="Proteomes" id="UP001249851"/>
    </source>
</evidence>
<evidence type="ECO:0000313" key="1">
    <source>
        <dbReference type="EMBL" id="KAK2567879.1"/>
    </source>
</evidence>